<name>A0ABD3X9Z9_SINWO</name>
<keyword evidence="4" id="KW-0862">Zinc</keyword>
<keyword evidence="2" id="KW-0053">Apoptosis</keyword>
<evidence type="ECO:0000313" key="9">
    <source>
        <dbReference type="Proteomes" id="UP001634394"/>
    </source>
</evidence>
<keyword evidence="3 5" id="KW-0863">Zinc-finger</keyword>
<dbReference type="SUPFAM" id="SSF57924">
    <property type="entry name" value="Inhibitor of apoptosis (IAP) repeat"/>
    <property type="match status" value="2"/>
</dbReference>
<dbReference type="GO" id="GO:0008270">
    <property type="term" value="F:zinc ion binding"/>
    <property type="evidence" value="ECO:0007669"/>
    <property type="project" value="UniProtKB-KW"/>
</dbReference>
<dbReference type="InterPro" id="IPR013083">
    <property type="entry name" value="Znf_RING/FYVE/PHD"/>
</dbReference>
<evidence type="ECO:0000313" key="8">
    <source>
        <dbReference type="EMBL" id="KAL3883082.1"/>
    </source>
</evidence>
<keyword evidence="9" id="KW-1185">Reference proteome</keyword>
<dbReference type="InterPro" id="IPR001370">
    <property type="entry name" value="BIR_rpt"/>
</dbReference>
<accession>A0ABD3X9Z9</accession>
<dbReference type="PANTHER" id="PTHR10044">
    <property type="entry name" value="INHIBITOR OF APOPTOSIS"/>
    <property type="match status" value="1"/>
</dbReference>
<dbReference type="Pfam" id="PF13920">
    <property type="entry name" value="zf-C3HC4_3"/>
    <property type="match status" value="1"/>
</dbReference>
<evidence type="ECO:0000256" key="2">
    <source>
        <dbReference type="ARBA" id="ARBA00022703"/>
    </source>
</evidence>
<evidence type="ECO:0000256" key="6">
    <source>
        <dbReference type="SAM" id="MobiDB-lite"/>
    </source>
</evidence>
<dbReference type="Gene3D" id="3.30.40.10">
    <property type="entry name" value="Zinc/RING finger domain, C3HC4 (zinc finger)"/>
    <property type="match status" value="1"/>
</dbReference>
<feature type="compositionally biased region" description="Polar residues" evidence="6">
    <location>
        <begin position="575"/>
        <end position="592"/>
    </location>
</feature>
<dbReference type="Proteomes" id="UP001634394">
    <property type="component" value="Unassembled WGS sequence"/>
</dbReference>
<organism evidence="8 9">
    <name type="scientific">Sinanodonta woodiana</name>
    <name type="common">Chinese pond mussel</name>
    <name type="synonym">Anodonta woodiana</name>
    <dbReference type="NCBI Taxonomy" id="1069815"/>
    <lineage>
        <taxon>Eukaryota</taxon>
        <taxon>Metazoa</taxon>
        <taxon>Spiralia</taxon>
        <taxon>Lophotrochozoa</taxon>
        <taxon>Mollusca</taxon>
        <taxon>Bivalvia</taxon>
        <taxon>Autobranchia</taxon>
        <taxon>Heteroconchia</taxon>
        <taxon>Palaeoheterodonta</taxon>
        <taxon>Unionida</taxon>
        <taxon>Unionoidea</taxon>
        <taxon>Unionidae</taxon>
        <taxon>Unioninae</taxon>
        <taxon>Sinanodonta</taxon>
    </lineage>
</organism>
<dbReference type="EMBL" id="JBJQND010000003">
    <property type="protein sequence ID" value="KAL3883082.1"/>
    <property type="molecule type" value="Genomic_DNA"/>
</dbReference>
<dbReference type="PANTHER" id="PTHR10044:SF139">
    <property type="entry name" value="DEATH-ASSOCIATED INHIBITOR OF APOPTOSIS 2"/>
    <property type="match status" value="1"/>
</dbReference>
<comment type="similarity">
    <text evidence="1">Belongs to the IAP family.</text>
</comment>
<dbReference type="SMART" id="SM00238">
    <property type="entry name" value="BIR"/>
    <property type="match status" value="2"/>
</dbReference>
<feature type="domain" description="RING-type" evidence="7">
    <location>
        <begin position="622"/>
        <end position="656"/>
    </location>
</feature>
<gene>
    <name evidence="8" type="ORF">ACJMK2_029375</name>
</gene>
<dbReference type="InterPro" id="IPR001841">
    <property type="entry name" value="Znf_RING"/>
</dbReference>
<dbReference type="FunFam" id="1.10.1170.10:FF:000003">
    <property type="entry name" value="E3 ubiquitin-protein ligase XIAP"/>
    <property type="match status" value="1"/>
</dbReference>
<dbReference type="CDD" id="cd00022">
    <property type="entry name" value="BIR"/>
    <property type="match status" value="2"/>
</dbReference>
<reference evidence="8 9" key="1">
    <citation type="submission" date="2024-11" db="EMBL/GenBank/DDBJ databases">
        <title>Chromosome-level genome assembly of the freshwater bivalve Anodonta woodiana.</title>
        <authorList>
            <person name="Chen X."/>
        </authorList>
    </citation>
    <scope>NUCLEOTIDE SEQUENCE [LARGE SCALE GENOMIC DNA]</scope>
    <source>
        <strain evidence="8">MN2024</strain>
        <tissue evidence="8">Gills</tissue>
    </source>
</reference>
<dbReference type="InterPro" id="IPR050784">
    <property type="entry name" value="IAP"/>
</dbReference>
<dbReference type="Pfam" id="PF00653">
    <property type="entry name" value="BIR"/>
    <property type="match status" value="2"/>
</dbReference>
<dbReference type="PROSITE" id="PS01282">
    <property type="entry name" value="BIR_REPEAT_1"/>
    <property type="match status" value="2"/>
</dbReference>
<keyword evidence="3 5" id="KW-0479">Metal-binding</keyword>
<dbReference type="GO" id="GO:0006915">
    <property type="term" value="P:apoptotic process"/>
    <property type="evidence" value="ECO:0007669"/>
    <property type="project" value="UniProtKB-KW"/>
</dbReference>
<comment type="caution">
    <text evidence="8">The sequence shown here is derived from an EMBL/GenBank/DDBJ whole genome shotgun (WGS) entry which is preliminary data.</text>
</comment>
<evidence type="ECO:0000256" key="4">
    <source>
        <dbReference type="ARBA" id="ARBA00022833"/>
    </source>
</evidence>
<dbReference type="PROSITE" id="PS50089">
    <property type="entry name" value="ZF_RING_2"/>
    <property type="match status" value="1"/>
</dbReference>
<dbReference type="AlphaFoldDB" id="A0ABD3X9Z9"/>
<sequence length="669" mass="76092">MATLTDRNIVTLLLQDAKKNYRMEICRENFEMIKNGVIVIDKLFETIYYFPESFSKYEVQAHIAKNSHMIFPSFHKCLYSLKQMRPNVVFVDNKHTYATDKTDSLIQILQDLSNEYGNIFKLEYDAAKKCLKDKIKSNIGVNYNGLKHKQKNVIIPPRKMEGGLNNTTCGTKVEEPLEILSNPIFRTNNRHPPSLFSNCRTVIGEIVPDCAGQDSIYVHSTPQSQPFHQTRNIISDVHNTTLSNSNPTHIERLEQASGSAVILPSVNDTQEQNGNQQRSPKYPRYRTYDARIASYATFREFTNLNTEEMARTGLFYTGKADEVQCFQCGIEHTNWRPDKDPLLEHIKQSPDCQFLETLLGVSTLNEYKRQIRSGQMISGRELFSRSATNGGATGGSFDPVFTDSDHIRSPQYLAYRVRLCTFTKWPSSMTQKPEEVAQAGFYYTGLNDVVRCFACDGGLKNWDPGDEPWIEHARWFPQCPFVQKVKGQDFIELVRRMTNELDEEEEVEEVVANSTFQRNNVLVNQSSSQHLSVGNDIDEPSQLDTDAAQAVIKMGYSKSAVATAIDILISNDSDSELPQNRSTSFSSTQNVKEGTECDTENDNGDTQTILRMNKSLKSMVTCIKCKHQARNMLFLPCTHHCLCHICAAKCSLCPMCYRIIKQKIKTFMI</sequence>
<feature type="region of interest" description="Disordered" evidence="6">
    <location>
        <begin position="575"/>
        <end position="604"/>
    </location>
</feature>
<dbReference type="PROSITE" id="PS50143">
    <property type="entry name" value="BIR_REPEAT_2"/>
    <property type="match status" value="2"/>
</dbReference>
<evidence type="ECO:0000256" key="1">
    <source>
        <dbReference type="ARBA" id="ARBA00006672"/>
    </source>
</evidence>
<evidence type="ECO:0000259" key="7">
    <source>
        <dbReference type="PROSITE" id="PS50089"/>
    </source>
</evidence>
<protein>
    <recommendedName>
        <fullName evidence="7">RING-type domain-containing protein</fullName>
    </recommendedName>
</protein>
<evidence type="ECO:0000256" key="5">
    <source>
        <dbReference type="PROSITE-ProRule" id="PRU00175"/>
    </source>
</evidence>
<evidence type="ECO:0000256" key="3">
    <source>
        <dbReference type="ARBA" id="ARBA00022771"/>
    </source>
</evidence>
<proteinExistence type="inferred from homology"/>
<dbReference type="Gene3D" id="1.10.1170.10">
    <property type="entry name" value="Inhibitor Of Apoptosis Protein (2mihbC-IAP-1), Chain A"/>
    <property type="match status" value="2"/>
</dbReference>